<evidence type="ECO:0000256" key="4">
    <source>
        <dbReference type="ARBA" id="ARBA00023088"/>
    </source>
</evidence>
<name>A0AA87REV6_9MICO</name>
<feature type="signal peptide" evidence="7">
    <location>
        <begin position="1"/>
        <end position="27"/>
    </location>
</feature>
<organism evidence="9 10">
    <name type="scientific">Agrococcus baldri</name>
    <dbReference type="NCBI Taxonomy" id="153730"/>
    <lineage>
        <taxon>Bacteria</taxon>
        <taxon>Bacillati</taxon>
        <taxon>Actinomycetota</taxon>
        <taxon>Actinomycetes</taxon>
        <taxon>Micrococcales</taxon>
        <taxon>Microbacteriaceae</taxon>
        <taxon>Agrococcus</taxon>
    </lineage>
</organism>
<keyword evidence="2" id="KW-0964">Secreted</keyword>
<dbReference type="Gene3D" id="3.60.10.10">
    <property type="entry name" value="Endonuclease/exonuclease/phosphatase"/>
    <property type="match status" value="1"/>
</dbReference>
<dbReference type="Pfam" id="PF00746">
    <property type="entry name" value="Gram_pos_anchor"/>
    <property type="match status" value="1"/>
</dbReference>
<dbReference type="Proteomes" id="UP000321749">
    <property type="component" value="Unassembled WGS sequence"/>
</dbReference>
<sequence>MRPRTLLGTGTVAALAMTALVVTPAAAADHPVINEFSASTSGTDVEFIEVQAAPGTDLSGHSLLEIEGDAGSAIGVVDGAWAAPALDESGFGLLELTADDLENGTLSLLLVQGTAAVGDDIDADDDGTIDIDVDLTLVDAVAVHDGDTGEITYGTELGVAYDGADFAPGGASRVPDGTDTDTSADWVRNSFSLAGIEGSTATPAAGEAWNTPGAPNEVFEEQEPPTDPVCLTDGLTAIGAVQGEGEATTITTPVTVEGVVTGDFQAGGFDGFAIQDAGDDDPLTSDGLFVYAPDAPELVEGDLVQVTGTPSEHYGMTQIAGGALLDCGDAELPAPVELSLPIDDHESFENMLVTLPQTLSILEYYDYGRYGQVVVGTGADGTGRQQQPTAVADPGSEEAAAVAAANAANRITIDDARSSQNPDPAIHPGTLEEFTLESGFRGGDTIAGITGVLDWRFDTWAIQPTEAGTFAPVNARTTAPEIEGATLEVASFNVLNYFTTLGSRGAQTPEELERQEAKIVSAITELDSAIVGLLEIENNDGAALETLVAALNEANPSVDGSARWAGIDTGTIGTDEITTALIYQPALVSPEGEHAVLDASVDARFDTTANRPALAQSFRDLDSDRVVTVAVNHLKSKGSACEGDTGSPEQGNCNEVRTLAAAALADWLATDPTGAGTEGSLIIGDLNSYDHEDPITTLEAAGWTDLLGQFEGEEAYTYVFDGLLGYLDYGLADAALLPSVAGAAAWHANADEPSLIDYTMEFKQDAQDALWAPDAYRASDHDAVVIGLALAAEPAPTEPAPTEPSPTEPAPTQPTDPGAGEGTDPGAGPGAGGELPRTGGGPSAWLLLAAMLLLGAGGVLLRRRRA</sequence>
<comment type="caution">
    <text evidence="9">The sequence shown here is derived from an EMBL/GenBank/DDBJ whole genome shotgun (WGS) entry which is preliminary data.</text>
</comment>
<accession>A0AA87REV6</accession>
<feature type="compositionally biased region" description="Pro residues" evidence="5">
    <location>
        <begin position="796"/>
        <end position="814"/>
    </location>
</feature>
<evidence type="ECO:0000256" key="3">
    <source>
        <dbReference type="ARBA" id="ARBA00022729"/>
    </source>
</evidence>
<reference evidence="9 10" key="1">
    <citation type="submission" date="2019-07" db="EMBL/GenBank/DDBJ databases">
        <title>Whole genome shotgun sequence of Agrococcus baldri NBRC 103055.</title>
        <authorList>
            <person name="Hosoyama A."/>
            <person name="Uohara A."/>
            <person name="Ohji S."/>
            <person name="Ichikawa N."/>
        </authorList>
    </citation>
    <scope>NUCLEOTIDE SEQUENCE [LARGE SCALE GENOMIC DNA]</scope>
    <source>
        <strain evidence="9 10">NBRC 103055</strain>
    </source>
</reference>
<dbReference type="NCBIfam" id="NF033681">
    <property type="entry name" value="ExeM_NucH_DNase"/>
    <property type="match status" value="1"/>
</dbReference>
<keyword evidence="4" id="KW-0572">Peptidoglycan-anchor</keyword>
<keyword evidence="10" id="KW-1185">Reference proteome</keyword>
<dbReference type="InterPro" id="IPR036691">
    <property type="entry name" value="Endo/exonu/phosph_ase_sf"/>
</dbReference>
<feature type="region of interest" description="Disordered" evidence="5">
    <location>
        <begin position="794"/>
        <end position="840"/>
    </location>
</feature>
<evidence type="ECO:0000256" key="7">
    <source>
        <dbReference type="SAM" id="SignalP"/>
    </source>
</evidence>
<keyword evidence="6" id="KW-0472">Membrane</keyword>
<dbReference type="InterPro" id="IPR019931">
    <property type="entry name" value="LPXTG_anchor"/>
</dbReference>
<dbReference type="AlphaFoldDB" id="A0AA87REV6"/>
<evidence type="ECO:0000313" key="9">
    <source>
        <dbReference type="EMBL" id="GEK81619.1"/>
    </source>
</evidence>
<feature type="transmembrane region" description="Helical" evidence="6">
    <location>
        <begin position="844"/>
        <end position="861"/>
    </location>
</feature>
<feature type="chain" id="PRO_5041692297" description="Gram-positive cocci surface proteins LPxTG domain-containing protein" evidence="7">
    <location>
        <begin position="28"/>
        <end position="866"/>
    </location>
</feature>
<keyword evidence="1" id="KW-0134">Cell wall</keyword>
<dbReference type="RefSeq" id="WP_146797528.1">
    <property type="nucleotide sequence ID" value="NZ_BJUU01000034.1"/>
</dbReference>
<evidence type="ECO:0000256" key="2">
    <source>
        <dbReference type="ARBA" id="ARBA00022525"/>
    </source>
</evidence>
<evidence type="ECO:0000256" key="5">
    <source>
        <dbReference type="SAM" id="MobiDB-lite"/>
    </source>
</evidence>
<gene>
    <name evidence="9" type="ORF">ABA31_29700</name>
</gene>
<keyword evidence="3 7" id="KW-0732">Signal</keyword>
<evidence type="ECO:0000256" key="6">
    <source>
        <dbReference type="SAM" id="Phobius"/>
    </source>
</evidence>
<dbReference type="CDD" id="cd04486">
    <property type="entry name" value="YhcR_OBF_like"/>
    <property type="match status" value="1"/>
</dbReference>
<protein>
    <recommendedName>
        <fullName evidence="8">Gram-positive cocci surface proteins LPxTG domain-containing protein</fullName>
    </recommendedName>
</protein>
<dbReference type="PANTHER" id="PTHR42834:SF1">
    <property type="entry name" value="ENDONUCLEASE_EXONUCLEASE_PHOSPHATASE FAMILY PROTEIN (AFU_ORTHOLOGUE AFUA_3G09210)"/>
    <property type="match status" value="1"/>
</dbReference>
<dbReference type="InterPro" id="IPR047971">
    <property type="entry name" value="ExeM-like"/>
</dbReference>
<dbReference type="EMBL" id="BJUU01000034">
    <property type="protein sequence ID" value="GEK81619.1"/>
    <property type="molecule type" value="Genomic_DNA"/>
</dbReference>
<feature type="domain" description="Gram-positive cocci surface proteins LPxTG" evidence="8">
    <location>
        <begin position="835"/>
        <end position="866"/>
    </location>
</feature>
<evidence type="ECO:0000259" key="8">
    <source>
        <dbReference type="PROSITE" id="PS50847"/>
    </source>
</evidence>
<keyword evidence="6" id="KW-1133">Transmembrane helix</keyword>
<dbReference type="SUPFAM" id="SSF56219">
    <property type="entry name" value="DNase I-like"/>
    <property type="match status" value="1"/>
</dbReference>
<dbReference type="PANTHER" id="PTHR42834">
    <property type="entry name" value="ENDONUCLEASE/EXONUCLEASE/PHOSPHATASE FAMILY PROTEIN (AFU_ORTHOLOGUE AFUA_3G09210)"/>
    <property type="match status" value="1"/>
</dbReference>
<dbReference type="NCBIfam" id="TIGR01167">
    <property type="entry name" value="LPXTG_anchor"/>
    <property type="match status" value="1"/>
</dbReference>
<evidence type="ECO:0000256" key="1">
    <source>
        <dbReference type="ARBA" id="ARBA00022512"/>
    </source>
</evidence>
<proteinExistence type="predicted"/>
<evidence type="ECO:0000313" key="10">
    <source>
        <dbReference type="Proteomes" id="UP000321749"/>
    </source>
</evidence>
<dbReference type="PROSITE" id="PS50847">
    <property type="entry name" value="GRAM_POS_ANCHORING"/>
    <property type="match status" value="1"/>
</dbReference>
<keyword evidence="6" id="KW-0812">Transmembrane</keyword>
<feature type="compositionally biased region" description="Gly residues" evidence="5">
    <location>
        <begin position="819"/>
        <end position="840"/>
    </location>
</feature>